<dbReference type="Pfam" id="PF14559">
    <property type="entry name" value="TPR_19"/>
    <property type="match status" value="1"/>
</dbReference>
<dbReference type="PROSITE" id="PS50005">
    <property type="entry name" value="TPR"/>
    <property type="match status" value="3"/>
</dbReference>
<dbReference type="RefSeq" id="WP_316703567.1">
    <property type="nucleotide sequence ID" value="NZ_CP136336.1"/>
</dbReference>
<dbReference type="InterPro" id="IPR011990">
    <property type="entry name" value="TPR-like_helical_dom_sf"/>
</dbReference>
<dbReference type="NCBIfam" id="TIGR02521">
    <property type="entry name" value="type_IV_pilW"/>
    <property type="match status" value="1"/>
</dbReference>
<feature type="repeat" description="TPR" evidence="1">
    <location>
        <begin position="156"/>
        <end position="189"/>
    </location>
</feature>
<gene>
    <name evidence="3" type="primary">pilW</name>
    <name evidence="3" type="ORF">RXV79_11570</name>
</gene>
<evidence type="ECO:0000313" key="4">
    <source>
        <dbReference type="Proteomes" id="UP001303946"/>
    </source>
</evidence>
<keyword evidence="4" id="KW-1185">Reference proteome</keyword>
<proteinExistence type="predicted"/>
<keyword evidence="1" id="KW-0802">TPR repeat</keyword>
<dbReference type="Gene3D" id="1.25.40.10">
    <property type="entry name" value="Tetratricopeptide repeat domain"/>
    <property type="match status" value="1"/>
</dbReference>
<reference evidence="3 4" key="1">
    <citation type="submission" date="2023-10" db="EMBL/GenBank/DDBJ databases">
        <title>Bacteria for the degradation of biodegradable plastic PBAT(Polybutylene adipate terephthalate).</title>
        <authorList>
            <person name="Weon H.-Y."/>
            <person name="Yeon J."/>
        </authorList>
    </citation>
    <scope>NUCLEOTIDE SEQUENCE [LARGE SCALE GENOMIC DNA]</scope>
    <source>
        <strain evidence="3 4">SBD 7-3</strain>
    </source>
</reference>
<evidence type="ECO:0000313" key="3">
    <source>
        <dbReference type="EMBL" id="WOB10670.1"/>
    </source>
</evidence>
<dbReference type="Pfam" id="PF13424">
    <property type="entry name" value="TPR_12"/>
    <property type="match status" value="1"/>
</dbReference>
<sequence length="271" mass="30129">MSLGRSRLWVAAAFWMFSSWMAGCALPAASPASGDTPDRITASDESEASKRARVRLELASAYFGRGQHTTALDEVKQAVSLNPNLGEAYNLRGLIYAALGDDTLAQESFKRALQINPNDGDSLHNYGWYQCQQKRYGEAQVMFQQALGIQQYASAPRTLMISGVCYARAGQWPEAELALTKAYERDPSNPATAVNLAEVLLRRGEAERARFYIRRVNAMPNQSNAQTLWLAARVENKLGNRQGVNELGRELRSRFPQSREASAFDRGLFNE</sequence>
<dbReference type="PANTHER" id="PTHR12558">
    <property type="entry name" value="CELL DIVISION CYCLE 16,23,27"/>
    <property type="match status" value="1"/>
</dbReference>
<dbReference type="InterPro" id="IPR013360">
    <property type="entry name" value="Pilus_4_PilW"/>
</dbReference>
<dbReference type="InterPro" id="IPR019734">
    <property type="entry name" value="TPR_rpt"/>
</dbReference>
<accession>A0ABZ0D0J3</accession>
<feature type="signal peptide" evidence="2">
    <location>
        <begin position="1"/>
        <end position="22"/>
    </location>
</feature>
<dbReference type="Pfam" id="PF13181">
    <property type="entry name" value="TPR_8"/>
    <property type="match status" value="1"/>
</dbReference>
<feature type="chain" id="PRO_5046448776" evidence="2">
    <location>
        <begin position="23"/>
        <end position="271"/>
    </location>
</feature>
<dbReference type="SUPFAM" id="SSF48452">
    <property type="entry name" value="TPR-like"/>
    <property type="match status" value="1"/>
</dbReference>
<dbReference type="EMBL" id="CP136336">
    <property type="protein sequence ID" value="WOB10670.1"/>
    <property type="molecule type" value="Genomic_DNA"/>
</dbReference>
<dbReference type="SMART" id="SM00028">
    <property type="entry name" value="TPR"/>
    <property type="match status" value="4"/>
</dbReference>
<keyword evidence="2" id="KW-0732">Signal</keyword>
<evidence type="ECO:0000256" key="1">
    <source>
        <dbReference type="PROSITE-ProRule" id="PRU00339"/>
    </source>
</evidence>
<dbReference type="PROSITE" id="PS51257">
    <property type="entry name" value="PROKAR_LIPOPROTEIN"/>
    <property type="match status" value="1"/>
</dbReference>
<dbReference type="Proteomes" id="UP001303946">
    <property type="component" value="Chromosome"/>
</dbReference>
<evidence type="ECO:0000256" key="2">
    <source>
        <dbReference type="SAM" id="SignalP"/>
    </source>
</evidence>
<organism evidence="3 4">
    <name type="scientific">Piscinibacter gummiphilus</name>
    <dbReference type="NCBI Taxonomy" id="946333"/>
    <lineage>
        <taxon>Bacteria</taxon>
        <taxon>Pseudomonadati</taxon>
        <taxon>Pseudomonadota</taxon>
        <taxon>Betaproteobacteria</taxon>
        <taxon>Burkholderiales</taxon>
        <taxon>Sphaerotilaceae</taxon>
        <taxon>Piscinibacter</taxon>
    </lineage>
</organism>
<name>A0ABZ0D0J3_9BURK</name>
<protein>
    <submittedName>
        <fullName evidence="3">Type IV pilus biogenesis/stability protein PilW</fullName>
    </submittedName>
</protein>
<feature type="repeat" description="TPR" evidence="1">
    <location>
        <begin position="86"/>
        <end position="119"/>
    </location>
</feature>
<feature type="repeat" description="TPR" evidence="1">
    <location>
        <begin position="52"/>
        <end position="85"/>
    </location>
</feature>
<dbReference type="PROSITE" id="PS50293">
    <property type="entry name" value="TPR_REGION"/>
    <property type="match status" value="1"/>
</dbReference>
<dbReference type="PANTHER" id="PTHR12558:SF13">
    <property type="entry name" value="CELL DIVISION CYCLE PROTEIN 27 HOMOLOG"/>
    <property type="match status" value="1"/>
</dbReference>